<sequence length="644" mass="71150">MGNYTNTIPNLQIEALLSVSPSKLTDPRQVRGVSTAGSGDPFGSDILGGCLNVLLYYNRACQEDSGWLHAGWIKESLGKALLEQPIFCGRLRKTEARSAADGDKRLEIVSNDSGIRLIEARMPVTLSEFLGSKSRHEAETELVFWKDIDREDPNFSPLFYLQVTNFECGGYSFGISCSLLLADFLFNGNFLKRWAEIHNTMLSSPKTKSPIYYLPKFKRDGSSIPGVFGSSPSKKSGQTMIFDARNSEKELAITSSLALLCVEEVESKLGYDYDKISSEYFSLFVNEPGNVKIEKCSKLGIINKAKLSLNNMGVTSSSWDEVGAHEVEFREGNKPVHVSFWIGSSDQIVMAIPSSEKGISGMKIIVATEARSAADGDKRLEIVSNDSGIRLIEARMPVTLSEFLGSKSRHEAETELVFWKDIDREDPNFSPLFYLQVTNFECGGYSFGISCSLLLADFLFNGNFLKRWAEIHNTMLSSPKTKSPIYYLPKFKRDGSSIPGVFGSSPSKKSGQTMIFDARNSEKELAITSSLALLCVEEVESKLGYDYDKISSEYFSLFVNEPGNVKIEKCSKLGIINKAKLSLNNMGVTSSSWDEVGAHEVEFREGNKPVHVSFWIGSSDQIVMAIPSSEKGISGMKIIVAVPN</sequence>
<dbReference type="AlphaFoldDB" id="W9RXS0"/>
<evidence type="ECO:0000313" key="2">
    <source>
        <dbReference type="EMBL" id="EXC02069.1"/>
    </source>
</evidence>
<accession>W9RXS0</accession>
<dbReference type="Pfam" id="PF02458">
    <property type="entry name" value="Transferase"/>
    <property type="match status" value="2"/>
</dbReference>
<dbReference type="PANTHER" id="PTHR31642:SF299">
    <property type="entry name" value="OS02G0653400 PROTEIN"/>
    <property type="match status" value="1"/>
</dbReference>
<keyword evidence="3" id="KW-1185">Reference proteome</keyword>
<dbReference type="STRING" id="981085.W9RXS0"/>
<comment type="similarity">
    <text evidence="1">Belongs to the plant acyltransferase family.</text>
</comment>
<dbReference type="PANTHER" id="PTHR31642">
    <property type="entry name" value="TRICHOTHECENE 3-O-ACETYLTRANSFERASE"/>
    <property type="match status" value="1"/>
</dbReference>
<dbReference type="Gene3D" id="3.30.559.10">
    <property type="entry name" value="Chloramphenicol acetyltransferase-like domain"/>
    <property type="match status" value="2"/>
</dbReference>
<evidence type="ECO:0000313" key="3">
    <source>
        <dbReference type="Proteomes" id="UP000030645"/>
    </source>
</evidence>
<gene>
    <name evidence="2" type="ORF">L484_024034</name>
</gene>
<dbReference type="GO" id="GO:0016747">
    <property type="term" value="F:acyltransferase activity, transferring groups other than amino-acyl groups"/>
    <property type="evidence" value="ECO:0007669"/>
    <property type="project" value="TreeGrafter"/>
</dbReference>
<protein>
    <submittedName>
        <fullName evidence="2">Taxadien-5-alpha-ol O-acetyltransferase</fullName>
    </submittedName>
</protein>
<dbReference type="eggNOG" id="ENOG502RYQP">
    <property type="taxonomic scope" value="Eukaryota"/>
</dbReference>
<dbReference type="InterPro" id="IPR050317">
    <property type="entry name" value="Plant_Fungal_Acyltransferase"/>
</dbReference>
<reference evidence="3" key="1">
    <citation type="submission" date="2013-01" db="EMBL/GenBank/DDBJ databases">
        <title>Draft Genome Sequence of a Mulberry Tree, Morus notabilis C.K. Schneid.</title>
        <authorList>
            <person name="He N."/>
            <person name="Zhao S."/>
        </authorList>
    </citation>
    <scope>NUCLEOTIDE SEQUENCE</scope>
</reference>
<proteinExistence type="inferred from homology"/>
<dbReference type="InterPro" id="IPR023213">
    <property type="entry name" value="CAT-like_dom_sf"/>
</dbReference>
<evidence type="ECO:0000256" key="1">
    <source>
        <dbReference type="ARBA" id="ARBA00009861"/>
    </source>
</evidence>
<name>W9RXS0_9ROSA</name>
<organism evidence="2 3">
    <name type="scientific">Morus notabilis</name>
    <dbReference type="NCBI Taxonomy" id="981085"/>
    <lineage>
        <taxon>Eukaryota</taxon>
        <taxon>Viridiplantae</taxon>
        <taxon>Streptophyta</taxon>
        <taxon>Embryophyta</taxon>
        <taxon>Tracheophyta</taxon>
        <taxon>Spermatophyta</taxon>
        <taxon>Magnoliopsida</taxon>
        <taxon>eudicotyledons</taxon>
        <taxon>Gunneridae</taxon>
        <taxon>Pentapetalae</taxon>
        <taxon>rosids</taxon>
        <taxon>fabids</taxon>
        <taxon>Rosales</taxon>
        <taxon>Moraceae</taxon>
        <taxon>Moreae</taxon>
        <taxon>Morus</taxon>
    </lineage>
</organism>
<dbReference type="Proteomes" id="UP000030645">
    <property type="component" value="Unassembled WGS sequence"/>
</dbReference>
<dbReference type="EMBL" id="KE345347">
    <property type="protein sequence ID" value="EXC02069.1"/>
    <property type="molecule type" value="Genomic_DNA"/>
</dbReference>
<keyword evidence="2" id="KW-0808">Transferase</keyword>